<keyword evidence="2" id="KW-1185">Reference proteome</keyword>
<comment type="caution">
    <text evidence="1">The sequence shown here is derived from an EMBL/GenBank/DDBJ whole genome shotgun (WGS) entry which is preliminary data.</text>
</comment>
<name>A0ACA9SJE9_9GLOM</name>
<evidence type="ECO:0000313" key="2">
    <source>
        <dbReference type="Proteomes" id="UP000789920"/>
    </source>
</evidence>
<feature type="non-terminal residue" evidence="1">
    <location>
        <position position="1"/>
    </location>
</feature>
<reference evidence="1" key="1">
    <citation type="submission" date="2021-06" db="EMBL/GenBank/DDBJ databases">
        <authorList>
            <person name="Kallberg Y."/>
            <person name="Tangrot J."/>
            <person name="Rosling A."/>
        </authorList>
    </citation>
    <scope>NUCLEOTIDE SEQUENCE</scope>
    <source>
        <strain evidence="1">MA461A</strain>
    </source>
</reference>
<gene>
    <name evidence="1" type="ORF">RPERSI_LOCUS31535</name>
</gene>
<sequence length="68" mass="8016">KPKPNEKIKTRARVIQSFHRRSLTWSILSGLRSMKNMPKTKLTFKWTPMPEKNRKLLMVALSSHFGIH</sequence>
<organism evidence="1 2">
    <name type="scientific">Racocetra persica</name>
    <dbReference type="NCBI Taxonomy" id="160502"/>
    <lineage>
        <taxon>Eukaryota</taxon>
        <taxon>Fungi</taxon>
        <taxon>Fungi incertae sedis</taxon>
        <taxon>Mucoromycota</taxon>
        <taxon>Glomeromycotina</taxon>
        <taxon>Glomeromycetes</taxon>
        <taxon>Diversisporales</taxon>
        <taxon>Gigasporaceae</taxon>
        <taxon>Racocetra</taxon>
    </lineage>
</organism>
<dbReference type="Proteomes" id="UP000789920">
    <property type="component" value="Unassembled WGS sequence"/>
</dbReference>
<proteinExistence type="predicted"/>
<dbReference type="EMBL" id="CAJVQC010127469">
    <property type="protein sequence ID" value="CAG8840697.1"/>
    <property type="molecule type" value="Genomic_DNA"/>
</dbReference>
<evidence type="ECO:0000313" key="1">
    <source>
        <dbReference type="EMBL" id="CAG8840697.1"/>
    </source>
</evidence>
<protein>
    <submittedName>
        <fullName evidence="1">3422_t:CDS:1</fullName>
    </submittedName>
</protein>
<accession>A0ACA9SJE9</accession>